<organism evidence="10 11">
    <name type="scientific">Marinobacterium aestuarii</name>
    <dbReference type="NCBI Taxonomy" id="1821621"/>
    <lineage>
        <taxon>Bacteria</taxon>
        <taxon>Pseudomonadati</taxon>
        <taxon>Pseudomonadota</taxon>
        <taxon>Gammaproteobacteria</taxon>
        <taxon>Oceanospirillales</taxon>
        <taxon>Oceanospirillaceae</taxon>
        <taxon>Marinobacterium</taxon>
    </lineage>
</organism>
<dbReference type="Pfam" id="PF08239">
    <property type="entry name" value="SH3_3"/>
    <property type="match status" value="1"/>
</dbReference>
<evidence type="ECO:0000259" key="9">
    <source>
        <dbReference type="PROSITE" id="PS51781"/>
    </source>
</evidence>
<keyword evidence="2 7" id="KW-0812">Transmembrane</keyword>
<keyword evidence="4 7" id="KW-1133">Transmembrane helix</keyword>
<reference evidence="10 11" key="2">
    <citation type="journal article" date="2018" name="Int. J. Syst. Evol. Microbiol.">
        <title>Marinobacterium aestuarii sp. nov., a benzene-degrading marine bacterium isolated from estuary sediment.</title>
        <authorList>
            <person name="Bae S.S."/>
            <person name="Jung J."/>
            <person name="Chung D."/>
            <person name="Baek K."/>
        </authorList>
    </citation>
    <scope>NUCLEOTIDE SEQUENCE [LARGE SCALE GENOMIC DNA]</scope>
    <source>
        <strain evidence="10 11">ST58-10</strain>
    </source>
</reference>
<dbReference type="NCBIfam" id="TIGR04211">
    <property type="entry name" value="SH3_and_anchor"/>
    <property type="match status" value="1"/>
</dbReference>
<dbReference type="InterPro" id="IPR003646">
    <property type="entry name" value="SH3-like_bac-type"/>
</dbReference>
<feature type="transmembrane region" description="Helical" evidence="7">
    <location>
        <begin position="169"/>
        <end position="190"/>
    </location>
</feature>
<keyword evidence="6" id="KW-0175">Coiled coil</keyword>
<evidence type="ECO:0000256" key="8">
    <source>
        <dbReference type="SAM" id="SignalP"/>
    </source>
</evidence>
<feature type="domain" description="SH3b" evidence="9">
    <location>
        <begin position="30"/>
        <end position="96"/>
    </location>
</feature>
<evidence type="ECO:0000256" key="3">
    <source>
        <dbReference type="ARBA" id="ARBA00022729"/>
    </source>
</evidence>
<dbReference type="OrthoDB" id="9790951at2"/>
<evidence type="ECO:0000256" key="5">
    <source>
        <dbReference type="ARBA" id="ARBA00023136"/>
    </source>
</evidence>
<evidence type="ECO:0000256" key="4">
    <source>
        <dbReference type="ARBA" id="ARBA00022989"/>
    </source>
</evidence>
<reference evidence="11" key="1">
    <citation type="submission" date="2016-05" db="EMBL/GenBank/DDBJ databases">
        <authorList>
            <person name="Baek K."/>
            <person name="Yang S.-J."/>
        </authorList>
    </citation>
    <scope>NUCLEOTIDE SEQUENCE [LARGE SCALE GENOMIC DNA]</scope>
    <source>
        <strain evidence="11">ST58-10</strain>
    </source>
</reference>
<dbReference type="SMART" id="SM00287">
    <property type="entry name" value="SH3b"/>
    <property type="match status" value="1"/>
</dbReference>
<evidence type="ECO:0000256" key="2">
    <source>
        <dbReference type="ARBA" id="ARBA00022692"/>
    </source>
</evidence>
<keyword evidence="5 7" id="KW-0472">Membrane</keyword>
<dbReference type="PROSITE" id="PS51781">
    <property type="entry name" value="SH3B"/>
    <property type="match status" value="1"/>
</dbReference>
<sequence length="201" mass="22663">MIILPDSRTPTRLATGLILLASLCLQPVFAQPGHVADDVYTFYHSGPSNQYRIAGRIRSGDAVEILKRDASTDYIQVKLENGRTGWLPGDQITEGQSTLARLPELQAALNEKSTTTVQQADEIERLRSELADIKTRNQSYDGERDQLNRQIKDLNNQIENMDDSNLMRWLTHGGLVALGGVLLGLLIPYFPKRRKRNTDWF</sequence>
<evidence type="ECO:0000313" key="10">
    <source>
        <dbReference type="EMBL" id="ANG62289.1"/>
    </source>
</evidence>
<accession>A0A1A9EXN2</accession>
<evidence type="ECO:0000256" key="1">
    <source>
        <dbReference type="ARBA" id="ARBA00004167"/>
    </source>
</evidence>
<protein>
    <recommendedName>
        <fullName evidence="9">SH3b domain-containing protein</fullName>
    </recommendedName>
</protein>
<dbReference type="InterPro" id="IPR016476">
    <property type="entry name" value="SH3_dom_pro"/>
</dbReference>
<feature type="signal peptide" evidence="8">
    <location>
        <begin position="1"/>
        <end position="30"/>
    </location>
</feature>
<proteinExistence type="predicted"/>
<dbReference type="GO" id="GO:0016020">
    <property type="term" value="C:membrane"/>
    <property type="evidence" value="ECO:0007669"/>
    <property type="project" value="UniProtKB-SubCell"/>
</dbReference>
<dbReference type="RefSeq" id="WP_067380011.1">
    <property type="nucleotide sequence ID" value="NZ_CP015839.1"/>
</dbReference>
<feature type="chain" id="PRO_5008386522" description="SH3b domain-containing protein" evidence="8">
    <location>
        <begin position="31"/>
        <end position="201"/>
    </location>
</feature>
<name>A0A1A9EXN2_9GAMM</name>
<dbReference type="AlphaFoldDB" id="A0A1A9EXN2"/>
<evidence type="ECO:0000256" key="6">
    <source>
        <dbReference type="SAM" id="Coils"/>
    </source>
</evidence>
<evidence type="ECO:0000256" key="7">
    <source>
        <dbReference type="SAM" id="Phobius"/>
    </source>
</evidence>
<dbReference type="Proteomes" id="UP000078070">
    <property type="component" value="Chromosome"/>
</dbReference>
<dbReference type="EMBL" id="CP015839">
    <property type="protein sequence ID" value="ANG62289.1"/>
    <property type="molecule type" value="Genomic_DNA"/>
</dbReference>
<gene>
    <name evidence="10" type="ORF">A8C75_07145</name>
</gene>
<dbReference type="STRING" id="1821621.A8C75_07145"/>
<keyword evidence="3 8" id="KW-0732">Signal</keyword>
<feature type="coiled-coil region" evidence="6">
    <location>
        <begin position="123"/>
        <end position="164"/>
    </location>
</feature>
<evidence type="ECO:0000313" key="11">
    <source>
        <dbReference type="Proteomes" id="UP000078070"/>
    </source>
</evidence>
<dbReference type="Gene3D" id="2.30.30.40">
    <property type="entry name" value="SH3 Domains"/>
    <property type="match status" value="1"/>
</dbReference>
<dbReference type="KEGG" id="mars:A8C75_07145"/>
<comment type="subcellular location">
    <subcellularLocation>
        <location evidence="1">Membrane</location>
        <topology evidence="1">Single-pass membrane protein</topology>
    </subcellularLocation>
</comment>
<keyword evidence="11" id="KW-1185">Reference proteome</keyword>